<gene>
    <name evidence="2" type="ORF">GHO28_10930</name>
</gene>
<accession>A0A6I1WQQ4</accession>
<dbReference type="CDD" id="cd01646">
    <property type="entry name" value="RT_Bac_retron_I"/>
    <property type="match status" value="1"/>
</dbReference>
<dbReference type="InterPro" id="IPR000477">
    <property type="entry name" value="RT_dom"/>
</dbReference>
<reference evidence="2 3" key="1">
    <citation type="submission" date="2019-10" db="EMBL/GenBank/DDBJ databases">
        <title>Evaluation of single-gene subtyping targets for Pseudomonas.</title>
        <authorList>
            <person name="Reichler S.J."/>
            <person name="Orsi R.H."/>
            <person name="Wiedmann M."/>
            <person name="Martin N.H."/>
            <person name="Murphy S.I."/>
        </authorList>
    </citation>
    <scope>NUCLEOTIDE SEQUENCE [LARGE SCALE GENOMIC DNA]</scope>
    <source>
        <strain evidence="2 3">FSL R10-1876</strain>
    </source>
</reference>
<evidence type="ECO:0000313" key="2">
    <source>
        <dbReference type="EMBL" id="MQU43013.1"/>
    </source>
</evidence>
<organism evidence="2 3">
    <name type="scientific">Pseudomonas helleri</name>
    <dbReference type="NCBI Taxonomy" id="1608996"/>
    <lineage>
        <taxon>Bacteria</taxon>
        <taxon>Pseudomonadati</taxon>
        <taxon>Pseudomonadota</taxon>
        <taxon>Gammaproteobacteria</taxon>
        <taxon>Pseudomonadales</taxon>
        <taxon>Pseudomonadaceae</taxon>
        <taxon>Pseudomonas</taxon>
    </lineage>
</organism>
<comment type="caution">
    <text evidence="2">The sequence shown here is derived from an EMBL/GenBank/DDBJ whole genome shotgun (WGS) entry which is preliminary data.</text>
</comment>
<dbReference type="Pfam" id="PF00078">
    <property type="entry name" value="RVT_1"/>
    <property type="match status" value="1"/>
</dbReference>
<dbReference type="EMBL" id="WIVV01000041">
    <property type="protein sequence ID" value="MQU43013.1"/>
    <property type="molecule type" value="Genomic_DNA"/>
</dbReference>
<sequence>MIESPFTVRNISRIVARHRKDDSKDLKAEYDLAARKILEKIESGTVFHEATEKFLINNKTVLSYTTEDATVASSLIVRNLEINARIKQPNRNEIVSALISSLQDGTPYRIHRYDIKNFYESINRSAVITILEDEGLCSLKTLKLIRSLFQTFEKDGIKGLPRGLNISAYLSEIYLQKFDTKLRRLEHVNFYARFVDDIIVLTSNDQADETTNHVKEYLSDDLTLHDDGKRADIYIEKSETDTRESIRSGKFETFNYLGYEFNIFNTYLSSSDFRVKRKVEVEISKNKIKKIKSRLFSSLLSYHSSSKMSVDYRLLLKRLKTLTGNYEIHSSGTNKKIKTGIYFNYHHRTPRENCRLSELDRTFQRSLFSQSHPLFSRISKSFSIQEKREISKFSFATGFRKITYYSFSYKELSEIRKHWNN</sequence>
<dbReference type="PROSITE" id="PS50878">
    <property type="entry name" value="RT_POL"/>
    <property type="match status" value="1"/>
</dbReference>
<name>A0A6I1WQQ4_9PSED</name>
<dbReference type="NCBIfam" id="NF041747">
    <property type="entry name" value="Drt3a"/>
    <property type="match status" value="1"/>
</dbReference>
<dbReference type="RefSeq" id="WP_153331464.1">
    <property type="nucleotide sequence ID" value="NZ_CP181271.1"/>
</dbReference>
<dbReference type="Proteomes" id="UP000466863">
    <property type="component" value="Unassembled WGS sequence"/>
</dbReference>
<protein>
    <recommendedName>
        <fullName evidence="1">Reverse transcriptase domain-containing protein</fullName>
    </recommendedName>
</protein>
<dbReference type="AlphaFoldDB" id="A0A6I1WQQ4"/>
<evidence type="ECO:0000313" key="3">
    <source>
        <dbReference type="Proteomes" id="UP000466863"/>
    </source>
</evidence>
<proteinExistence type="predicted"/>
<feature type="domain" description="Reverse transcriptase" evidence="1">
    <location>
        <begin position="1"/>
        <end position="261"/>
    </location>
</feature>
<evidence type="ECO:0000259" key="1">
    <source>
        <dbReference type="PROSITE" id="PS50878"/>
    </source>
</evidence>